<protein>
    <submittedName>
        <fullName evidence="2">DUF305 domain-containing protein</fullName>
    </submittedName>
</protein>
<name>A0ABU7V3X6_9MICO</name>
<dbReference type="PANTHER" id="PTHR36933:SF1">
    <property type="entry name" value="SLL0788 PROTEIN"/>
    <property type="match status" value="1"/>
</dbReference>
<dbReference type="InterPro" id="IPR005183">
    <property type="entry name" value="DUF305_CopM-like"/>
</dbReference>
<dbReference type="Gene3D" id="1.20.1260.10">
    <property type="match status" value="1"/>
</dbReference>
<dbReference type="RefSeq" id="WP_292712782.1">
    <property type="nucleotide sequence ID" value="NZ_JAZHOV010000002.1"/>
</dbReference>
<dbReference type="Pfam" id="PF03713">
    <property type="entry name" value="DUF305"/>
    <property type="match status" value="1"/>
</dbReference>
<evidence type="ECO:0000313" key="2">
    <source>
        <dbReference type="EMBL" id="MEF2254385.1"/>
    </source>
</evidence>
<dbReference type="EMBL" id="JAZHOV010000002">
    <property type="protein sequence ID" value="MEF2254385.1"/>
    <property type="molecule type" value="Genomic_DNA"/>
</dbReference>
<dbReference type="InterPro" id="IPR012347">
    <property type="entry name" value="Ferritin-like"/>
</dbReference>
<sequence>MSHARTRANFTLDWKDRFVMKKSRLVALSAAPLASVLLFAGCAGAGSGSMPSMEHGEGMPPSASSSLVEAEFNASDSMFAMMMIPHHQQAVEMSDMVLAKSGVDQRVRELAQQIKDAQAPEIELMQSWLEDWGMPHAGGMDGMDMGDGMMSDDDMAALEAAEGAEAARLFLEQMITHHEGAIEMAQAEMSQGRHPDVIALAQTIADAQTAEIALMRALLTQL</sequence>
<gene>
    <name evidence="2" type="ORF">V2V91_04435</name>
</gene>
<proteinExistence type="predicted"/>
<dbReference type="Proteomes" id="UP001351900">
    <property type="component" value="Unassembled WGS sequence"/>
</dbReference>
<organism evidence="2 3">
    <name type="scientific">Microbacterium schleiferi</name>
    <dbReference type="NCBI Taxonomy" id="69362"/>
    <lineage>
        <taxon>Bacteria</taxon>
        <taxon>Bacillati</taxon>
        <taxon>Actinomycetota</taxon>
        <taxon>Actinomycetes</taxon>
        <taxon>Micrococcales</taxon>
        <taxon>Microbacteriaceae</taxon>
        <taxon>Microbacterium</taxon>
    </lineage>
</organism>
<feature type="domain" description="DUF305" evidence="1">
    <location>
        <begin position="76"/>
        <end position="219"/>
    </location>
</feature>
<accession>A0ABU7V3X6</accession>
<comment type="caution">
    <text evidence="2">The sequence shown here is derived from an EMBL/GenBank/DDBJ whole genome shotgun (WGS) entry which is preliminary data.</text>
</comment>
<evidence type="ECO:0000259" key="1">
    <source>
        <dbReference type="Pfam" id="PF03713"/>
    </source>
</evidence>
<evidence type="ECO:0000313" key="3">
    <source>
        <dbReference type="Proteomes" id="UP001351900"/>
    </source>
</evidence>
<keyword evidence="3" id="KW-1185">Reference proteome</keyword>
<reference evidence="2 3" key="1">
    <citation type="submission" date="2024-01" db="EMBL/GenBank/DDBJ databases">
        <title>the genome sequence of strain Microbacterium schleiferi NBRC 15075.</title>
        <authorList>
            <person name="Ding Y."/>
            <person name="Zhang G."/>
        </authorList>
    </citation>
    <scope>NUCLEOTIDE SEQUENCE [LARGE SCALE GENOMIC DNA]</scope>
    <source>
        <strain evidence="2 3">NBRC 15075</strain>
    </source>
</reference>
<dbReference type="PANTHER" id="PTHR36933">
    <property type="entry name" value="SLL0788 PROTEIN"/>
    <property type="match status" value="1"/>
</dbReference>